<protein>
    <submittedName>
        <fullName evidence="3">Low molecular weight phosphatase family protein</fullName>
    </submittedName>
</protein>
<dbReference type="EMBL" id="JBFNQN010000006">
    <property type="protein sequence ID" value="MEW9265068.1"/>
    <property type="molecule type" value="Genomic_DNA"/>
</dbReference>
<dbReference type="RefSeq" id="WP_367638244.1">
    <property type="nucleotide sequence ID" value="NZ_JBFNQN010000006.1"/>
</dbReference>
<dbReference type="SUPFAM" id="SSF52788">
    <property type="entry name" value="Phosphotyrosine protein phosphatases I"/>
    <property type="match status" value="1"/>
</dbReference>
<name>A0ABV3P611_9ACTN</name>
<dbReference type="PANTHER" id="PTHR43428:SF1">
    <property type="entry name" value="ARSENATE REDUCTASE"/>
    <property type="match status" value="1"/>
</dbReference>
<gene>
    <name evidence="3" type="ORF">AB1207_09940</name>
</gene>
<evidence type="ECO:0000259" key="2">
    <source>
        <dbReference type="SMART" id="SM00226"/>
    </source>
</evidence>
<dbReference type="InterPro" id="IPR023485">
    <property type="entry name" value="Ptyr_pPase"/>
</dbReference>
<keyword evidence="4" id="KW-1185">Reference proteome</keyword>
<dbReference type="Pfam" id="PF01451">
    <property type="entry name" value="LMWPc"/>
    <property type="match status" value="1"/>
</dbReference>
<evidence type="ECO:0000313" key="3">
    <source>
        <dbReference type="EMBL" id="MEW9265068.1"/>
    </source>
</evidence>
<dbReference type="Gene3D" id="3.40.50.2300">
    <property type="match status" value="1"/>
</dbReference>
<dbReference type="InterPro" id="IPR036196">
    <property type="entry name" value="Ptyr_pPase_sf"/>
</dbReference>
<dbReference type="Proteomes" id="UP001555826">
    <property type="component" value="Unassembled WGS sequence"/>
</dbReference>
<evidence type="ECO:0000256" key="1">
    <source>
        <dbReference type="ARBA" id="ARBA00022849"/>
    </source>
</evidence>
<organism evidence="3 4">
    <name type="scientific">Kineococcus endophyticus</name>
    <dbReference type="NCBI Taxonomy" id="1181883"/>
    <lineage>
        <taxon>Bacteria</taxon>
        <taxon>Bacillati</taxon>
        <taxon>Actinomycetota</taxon>
        <taxon>Actinomycetes</taxon>
        <taxon>Kineosporiales</taxon>
        <taxon>Kineosporiaceae</taxon>
        <taxon>Kineococcus</taxon>
    </lineage>
</organism>
<proteinExistence type="predicted"/>
<feature type="domain" description="Phosphotyrosine protein phosphatase I" evidence="2">
    <location>
        <begin position="1"/>
        <end position="117"/>
    </location>
</feature>
<dbReference type="PANTHER" id="PTHR43428">
    <property type="entry name" value="ARSENATE REDUCTASE"/>
    <property type="match status" value="1"/>
</dbReference>
<accession>A0ABV3P611</accession>
<comment type="caution">
    <text evidence="3">The sequence shown here is derived from an EMBL/GenBank/DDBJ whole genome shotgun (WGS) entry which is preliminary data.</text>
</comment>
<reference evidence="3 4" key="1">
    <citation type="submission" date="2024-07" db="EMBL/GenBank/DDBJ databases">
        <authorList>
            <person name="Thanompreechachai J."/>
            <person name="Duangmal K."/>
        </authorList>
    </citation>
    <scope>NUCLEOTIDE SEQUENCE [LARGE SCALE GENOMIC DNA]</scope>
    <source>
        <strain evidence="3 4">KCTC 19886</strain>
    </source>
</reference>
<keyword evidence="1" id="KW-0059">Arsenical resistance</keyword>
<evidence type="ECO:0000313" key="4">
    <source>
        <dbReference type="Proteomes" id="UP001555826"/>
    </source>
</evidence>
<sequence>MAAGLARRAFAEAGLDVAVSSAGTAAGTTLNAQSVESLLEVGVDVTAEVPRQLTEDDVRSADLVVVLGAEAHVEPLGDTPVEVWETDEPSARGVEGLERMRLVRDDIAARITGLVERLRR</sequence>
<dbReference type="SMART" id="SM00226">
    <property type="entry name" value="LMWPc"/>
    <property type="match status" value="1"/>
</dbReference>